<keyword evidence="2" id="KW-1185">Reference proteome</keyword>
<dbReference type="EMBL" id="BMAW01059840">
    <property type="protein sequence ID" value="GFT23118.1"/>
    <property type="molecule type" value="Genomic_DNA"/>
</dbReference>
<evidence type="ECO:0008006" key="3">
    <source>
        <dbReference type="Google" id="ProtNLM"/>
    </source>
</evidence>
<protein>
    <recommendedName>
        <fullName evidence="3">ATP-dependent DNA helicase</fullName>
    </recommendedName>
</protein>
<reference evidence="1" key="1">
    <citation type="submission" date="2020-08" db="EMBL/GenBank/DDBJ databases">
        <title>Multicomponent nature underlies the extraordinary mechanical properties of spider dragline silk.</title>
        <authorList>
            <person name="Kono N."/>
            <person name="Nakamura H."/>
            <person name="Mori M."/>
            <person name="Yoshida Y."/>
            <person name="Ohtoshi R."/>
            <person name="Malay A.D."/>
            <person name="Moran D.A.P."/>
            <person name="Tomita M."/>
            <person name="Numata K."/>
            <person name="Arakawa K."/>
        </authorList>
    </citation>
    <scope>NUCLEOTIDE SEQUENCE</scope>
</reference>
<dbReference type="Proteomes" id="UP000887013">
    <property type="component" value="Unassembled WGS sequence"/>
</dbReference>
<proteinExistence type="predicted"/>
<evidence type="ECO:0000313" key="1">
    <source>
        <dbReference type="EMBL" id="GFT23118.1"/>
    </source>
</evidence>
<accession>A0A8X6NM32</accession>
<dbReference type="AlphaFoldDB" id="A0A8X6NM32"/>
<name>A0A8X6NM32_NEPPI</name>
<evidence type="ECO:0000313" key="2">
    <source>
        <dbReference type="Proteomes" id="UP000887013"/>
    </source>
</evidence>
<sequence length="127" mass="14514">MIVFCQVGDTIKLWGKYWESLSEDIRRRMERENRNIEPLVDIVNNQCLILLEDIVTSMSGNGNTTEQEGKITIPNNLCDTMGDLITLTDRIYGNVEYGTLDSLSWLKERAILTPTNESADKINDFIL</sequence>
<comment type="caution">
    <text evidence="1">The sequence shown here is derived from an EMBL/GenBank/DDBJ whole genome shotgun (WGS) entry which is preliminary data.</text>
</comment>
<dbReference type="OrthoDB" id="6435532at2759"/>
<organism evidence="1 2">
    <name type="scientific">Nephila pilipes</name>
    <name type="common">Giant wood spider</name>
    <name type="synonym">Nephila maculata</name>
    <dbReference type="NCBI Taxonomy" id="299642"/>
    <lineage>
        <taxon>Eukaryota</taxon>
        <taxon>Metazoa</taxon>
        <taxon>Ecdysozoa</taxon>
        <taxon>Arthropoda</taxon>
        <taxon>Chelicerata</taxon>
        <taxon>Arachnida</taxon>
        <taxon>Araneae</taxon>
        <taxon>Araneomorphae</taxon>
        <taxon>Entelegynae</taxon>
        <taxon>Araneoidea</taxon>
        <taxon>Nephilidae</taxon>
        <taxon>Nephila</taxon>
    </lineage>
</organism>
<gene>
    <name evidence="1" type="ORF">NPIL_74621</name>
</gene>